<feature type="compositionally biased region" description="Basic and acidic residues" evidence="3">
    <location>
        <begin position="1"/>
        <end position="10"/>
    </location>
</feature>
<dbReference type="PANTHER" id="PTHR19303:SF70">
    <property type="entry name" value="HTH CENPB-TYPE DOMAIN-CONTAINING PROTEIN"/>
    <property type="match status" value="1"/>
</dbReference>
<evidence type="ECO:0000313" key="5">
    <source>
        <dbReference type="EMBL" id="PKY04260.1"/>
    </source>
</evidence>
<evidence type="ECO:0000256" key="2">
    <source>
        <dbReference type="ARBA" id="ARBA00023242"/>
    </source>
</evidence>
<organism evidence="5 6">
    <name type="scientific">Aspergillus campestris (strain IBT 28561)</name>
    <dbReference type="NCBI Taxonomy" id="1392248"/>
    <lineage>
        <taxon>Eukaryota</taxon>
        <taxon>Fungi</taxon>
        <taxon>Dikarya</taxon>
        <taxon>Ascomycota</taxon>
        <taxon>Pezizomycotina</taxon>
        <taxon>Eurotiomycetes</taxon>
        <taxon>Eurotiomycetidae</taxon>
        <taxon>Eurotiales</taxon>
        <taxon>Aspergillaceae</taxon>
        <taxon>Aspergillus</taxon>
        <taxon>Aspergillus subgen. Circumdati</taxon>
    </lineage>
</organism>
<dbReference type="SUPFAM" id="SSF46689">
    <property type="entry name" value="Homeodomain-like"/>
    <property type="match status" value="2"/>
</dbReference>
<dbReference type="InterPro" id="IPR007889">
    <property type="entry name" value="HTH_Psq"/>
</dbReference>
<protein>
    <recommendedName>
        <fullName evidence="4">HTH CENPB-type domain-containing protein</fullName>
    </recommendedName>
</protein>
<dbReference type="VEuPathDB" id="FungiDB:P168DRAFT_236680"/>
<gene>
    <name evidence="5" type="ORF">P168DRAFT_236680</name>
</gene>
<feature type="domain" description="HTH CENPB-type" evidence="4">
    <location>
        <begin position="172"/>
        <end position="246"/>
    </location>
</feature>
<dbReference type="InterPro" id="IPR009057">
    <property type="entry name" value="Homeodomain-like_sf"/>
</dbReference>
<dbReference type="OrthoDB" id="9909311at2759"/>
<reference evidence="5" key="1">
    <citation type="submission" date="2016-12" db="EMBL/GenBank/DDBJ databases">
        <title>The genomes of Aspergillus section Nigri reveals drivers in fungal speciation.</title>
        <authorList>
            <consortium name="DOE Joint Genome Institute"/>
            <person name="Vesth T.C."/>
            <person name="Nybo J."/>
            <person name="Theobald S."/>
            <person name="Brandl J."/>
            <person name="Frisvad J.C."/>
            <person name="Nielsen K.F."/>
            <person name="Lyhne E.K."/>
            <person name="Kogle M.E."/>
            <person name="Kuo A."/>
            <person name="Riley R."/>
            <person name="Clum A."/>
            <person name="Nolan M."/>
            <person name="Lipzen A."/>
            <person name="Salamov A."/>
            <person name="Henrissat B."/>
            <person name="Wiebenga A."/>
            <person name="De vries R.P."/>
            <person name="Grigoriev I.V."/>
            <person name="Mortensen U.H."/>
            <person name="Andersen M.R."/>
            <person name="Baker S.E."/>
        </authorList>
    </citation>
    <scope>NUCLEOTIDE SEQUENCE</scope>
    <source>
        <strain evidence="5">IBT 28561</strain>
    </source>
</reference>
<evidence type="ECO:0000313" key="6">
    <source>
        <dbReference type="Proteomes" id="UP000234254"/>
    </source>
</evidence>
<feature type="region of interest" description="Disordered" evidence="3">
    <location>
        <begin position="513"/>
        <end position="534"/>
    </location>
</feature>
<dbReference type="PROSITE" id="PS51253">
    <property type="entry name" value="HTH_CENPB"/>
    <property type="match status" value="1"/>
</dbReference>
<dbReference type="GO" id="GO:0005634">
    <property type="term" value="C:nucleus"/>
    <property type="evidence" value="ECO:0007669"/>
    <property type="project" value="TreeGrafter"/>
</dbReference>
<keyword evidence="6" id="KW-1185">Reference proteome</keyword>
<dbReference type="AlphaFoldDB" id="A0A2I1D305"/>
<dbReference type="InterPro" id="IPR006600">
    <property type="entry name" value="HTH_CenpB_DNA-bd_dom"/>
</dbReference>
<name>A0A2I1D305_ASPC2</name>
<keyword evidence="1" id="KW-0238">DNA-binding</keyword>
<feature type="compositionally biased region" description="Low complexity" evidence="3">
    <location>
        <begin position="107"/>
        <end position="117"/>
    </location>
</feature>
<dbReference type="Proteomes" id="UP000234254">
    <property type="component" value="Unassembled WGS sequence"/>
</dbReference>
<feature type="compositionally biased region" description="Basic and acidic residues" evidence="3">
    <location>
        <begin position="514"/>
        <end position="523"/>
    </location>
</feature>
<evidence type="ECO:0000256" key="1">
    <source>
        <dbReference type="ARBA" id="ARBA00023125"/>
    </source>
</evidence>
<dbReference type="EMBL" id="MSFM01000006">
    <property type="protein sequence ID" value="PKY04260.1"/>
    <property type="molecule type" value="Genomic_DNA"/>
</dbReference>
<proteinExistence type="predicted"/>
<dbReference type="RefSeq" id="XP_024692854.1">
    <property type="nucleotide sequence ID" value="XM_024833534.1"/>
</dbReference>
<dbReference type="Pfam" id="PF03221">
    <property type="entry name" value="HTH_Tnp_Tc5"/>
    <property type="match status" value="1"/>
</dbReference>
<feature type="region of interest" description="Disordered" evidence="3">
    <location>
        <begin position="275"/>
        <end position="434"/>
    </location>
</feature>
<dbReference type="GO" id="GO:0003677">
    <property type="term" value="F:DNA binding"/>
    <property type="evidence" value="ECO:0007669"/>
    <property type="project" value="UniProtKB-KW"/>
</dbReference>
<feature type="compositionally biased region" description="Basic and acidic residues" evidence="3">
    <location>
        <begin position="303"/>
        <end position="312"/>
    </location>
</feature>
<sequence>MDTESSHSQDNDFAQSPWVDMGGFHPAQQSPPLDDYHGFPYGVIPLDSAYGVTIPPPYASLPLTLPSNTWPSMLTNHQSHFPEGGLPPVPIPPSSVSPVTPIPPPRKSSTSSSTPRRTLTDEDRRRMCLYHEENKTAKQTDIGALFGVERSTVSKVLRQKEKYLNPDDGSRSPIKRTKGRVPDIEKALSNWVRNYQRQGYPLSDEMIREKAIFFANTCGSPDGKEKVLSTAWLEKFKHRNGLLGAKSRKGSFARSDSGSPTRLSINSALASAVQSPSVLSPTSPTGFATPSPLSPTHSQFNIKTDETHDFGPDLHQALSRSPPSLDTTSTFSAAVASPTSTLVSDSPFTPTSQSRNSSTDSHSNRPRSQTLPINSIDPSLMSAGDSTEQVSPKTALESPLSANEAFPEQVHNPRFTPTLDTSANTIKRNRSNPEIKTKTIYPPLFSKSTTVSPISSPGSPTQDEARKALELVMSYFEQQPTGLGAQEYVTIGKLMERLELAKAQHITLPGGLTRIEEHEDGPHLHKKRSIHSLG</sequence>
<feature type="region of interest" description="Disordered" evidence="3">
    <location>
        <begin position="1"/>
        <end position="35"/>
    </location>
</feature>
<dbReference type="Gene3D" id="1.10.10.60">
    <property type="entry name" value="Homeodomain-like"/>
    <property type="match status" value="2"/>
</dbReference>
<feature type="compositionally biased region" description="Polar residues" evidence="3">
    <location>
        <begin position="275"/>
        <end position="288"/>
    </location>
</feature>
<dbReference type="SMART" id="SM00674">
    <property type="entry name" value="CENPB"/>
    <property type="match status" value="1"/>
</dbReference>
<comment type="caution">
    <text evidence="5">The sequence shown here is derived from an EMBL/GenBank/DDBJ whole genome shotgun (WGS) entry which is preliminary data.</text>
</comment>
<keyword evidence="2" id="KW-0539">Nucleus</keyword>
<feature type="region of interest" description="Disordered" evidence="3">
    <location>
        <begin position="76"/>
        <end position="123"/>
    </location>
</feature>
<dbReference type="GeneID" id="36541058"/>
<feature type="compositionally biased region" description="Polar residues" evidence="3">
    <location>
        <begin position="318"/>
        <end position="377"/>
    </location>
</feature>
<dbReference type="InterPro" id="IPR050863">
    <property type="entry name" value="CenT-Element_Derived"/>
</dbReference>
<feature type="compositionally biased region" description="Basic residues" evidence="3">
    <location>
        <begin position="524"/>
        <end position="534"/>
    </location>
</feature>
<dbReference type="Pfam" id="PF04218">
    <property type="entry name" value="CENP-B_N"/>
    <property type="match status" value="1"/>
</dbReference>
<dbReference type="PANTHER" id="PTHR19303">
    <property type="entry name" value="TRANSPOSON"/>
    <property type="match status" value="1"/>
</dbReference>
<evidence type="ECO:0000256" key="3">
    <source>
        <dbReference type="SAM" id="MobiDB-lite"/>
    </source>
</evidence>
<evidence type="ECO:0000259" key="4">
    <source>
        <dbReference type="PROSITE" id="PS51253"/>
    </source>
</evidence>
<accession>A0A2I1D305</accession>
<feature type="compositionally biased region" description="Pro residues" evidence="3">
    <location>
        <begin position="85"/>
        <end position="106"/>
    </location>
</feature>